<gene>
    <name evidence="1" type="ORF">CHS0354_003985</name>
</gene>
<evidence type="ECO:0000313" key="1">
    <source>
        <dbReference type="EMBL" id="KAK3583044.1"/>
    </source>
</evidence>
<organism evidence="1 2">
    <name type="scientific">Potamilus streckersoni</name>
    <dbReference type="NCBI Taxonomy" id="2493646"/>
    <lineage>
        <taxon>Eukaryota</taxon>
        <taxon>Metazoa</taxon>
        <taxon>Spiralia</taxon>
        <taxon>Lophotrochozoa</taxon>
        <taxon>Mollusca</taxon>
        <taxon>Bivalvia</taxon>
        <taxon>Autobranchia</taxon>
        <taxon>Heteroconchia</taxon>
        <taxon>Palaeoheterodonta</taxon>
        <taxon>Unionida</taxon>
        <taxon>Unionoidea</taxon>
        <taxon>Unionidae</taxon>
        <taxon>Ambleminae</taxon>
        <taxon>Lampsilini</taxon>
        <taxon>Potamilus</taxon>
    </lineage>
</organism>
<dbReference type="Proteomes" id="UP001195483">
    <property type="component" value="Unassembled WGS sequence"/>
</dbReference>
<dbReference type="EMBL" id="JAEAOA010000312">
    <property type="protein sequence ID" value="KAK3583044.1"/>
    <property type="molecule type" value="Genomic_DNA"/>
</dbReference>
<proteinExistence type="predicted"/>
<name>A0AAE0S0K4_9BIVA</name>
<keyword evidence="2" id="KW-1185">Reference proteome</keyword>
<dbReference type="AlphaFoldDB" id="A0AAE0S0K4"/>
<protein>
    <submittedName>
        <fullName evidence="1">Uncharacterized protein</fullName>
    </submittedName>
</protein>
<reference evidence="1" key="2">
    <citation type="journal article" date="2021" name="Genome Biol. Evol.">
        <title>Developing a high-quality reference genome for a parasitic bivalve with doubly uniparental inheritance (Bivalvia: Unionida).</title>
        <authorList>
            <person name="Smith C.H."/>
        </authorList>
    </citation>
    <scope>NUCLEOTIDE SEQUENCE</scope>
    <source>
        <strain evidence="1">CHS0354</strain>
        <tissue evidence="1">Mantle</tissue>
    </source>
</reference>
<comment type="caution">
    <text evidence="1">The sequence shown here is derived from an EMBL/GenBank/DDBJ whole genome shotgun (WGS) entry which is preliminary data.</text>
</comment>
<accession>A0AAE0S0K4</accession>
<reference evidence="1" key="1">
    <citation type="journal article" date="2021" name="Genome Biol. Evol.">
        <title>A High-Quality Reference Genome for a Parasitic Bivalve with Doubly Uniparental Inheritance (Bivalvia: Unionida).</title>
        <authorList>
            <person name="Smith C.H."/>
        </authorList>
    </citation>
    <scope>NUCLEOTIDE SEQUENCE</scope>
    <source>
        <strain evidence="1">CHS0354</strain>
    </source>
</reference>
<reference evidence="1" key="3">
    <citation type="submission" date="2023-05" db="EMBL/GenBank/DDBJ databases">
        <authorList>
            <person name="Smith C.H."/>
        </authorList>
    </citation>
    <scope>NUCLEOTIDE SEQUENCE</scope>
    <source>
        <strain evidence="1">CHS0354</strain>
        <tissue evidence="1">Mantle</tissue>
    </source>
</reference>
<sequence>MKVSTTFRRSVQQHEGLPEYKHLIGKVSSHEARSDLSTGDIAIISPFSISTLTLVFSFVSTDSYYTVTNQLI</sequence>
<evidence type="ECO:0000313" key="2">
    <source>
        <dbReference type="Proteomes" id="UP001195483"/>
    </source>
</evidence>